<dbReference type="EMBL" id="CP036433">
    <property type="protein sequence ID" value="QDU97178.1"/>
    <property type="molecule type" value="Genomic_DNA"/>
</dbReference>
<keyword evidence="3" id="KW-1185">Reference proteome</keyword>
<dbReference type="PANTHER" id="PTHR43155:SF2">
    <property type="entry name" value="CYCLIC DI-GMP PHOSPHODIESTERASE PA4108"/>
    <property type="match status" value="1"/>
</dbReference>
<evidence type="ECO:0000313" key="2">
    <source>
        <dbReference type="EMBL" id="QDU97178.1"/>
    </source>
</evidence>
<dbReference type="SUPFAM" id="SSF109604">
    <property type="entry name" value="HD-domain/PDEase-like"/>
    <property type="match status" value="1"/>
</dbReference>
<dbReference type="InterPro" id="IPR037522">
    <property type="entry name" value="HD_GYP_dom"/>
</dbReference>
<dbReference type="Pfam" id="PF13487">
    <property type="entry name" value="HD_5"/>
    <property type="match status" value="1"/>
</dbReference>
<dbReference type="RefSeq" id="WP_145055964.1">
    <property type="nucleotide sequence ID" value="NZ_CP036433.1"/>
</dbReference>
<evidence type="ECO:0000313" key="3">
    <source>
        <dbReference type="Proteomes" id="UP000317648"/>
    </source>
</evidence>
<sequence length="419" mass="44704">MLKSASLDALHAGTVLGSAVYDARRSQVMLLPAGTAVTESTLEQLAQRGITSIVIDSRDTALGAAFQPHGTETRDQQAENHFKSLLQTVETCTLDEAAAAPGALLIPPRDAPFEEGIQATPVRAPDPAAARELNRQHENNVGFVGKLHDAVCAGSKAAIDAIGGVAQQTLENLAGDRDLFVSLGANPLGGNYPARHCLHVAGIAAAIGCRLGYDQSDLRELAGGCILHDLGMLKLRDGIADAKRRLAPADRAHLAEHPILCLQQVGRNFGRWPIGSLFVAYQLHERQNGSGYPRGRVGEEIHPFARLAAIADAFVGMVSPRPHREAMTPYHAIKSILIGVRNGAFDSAGARALLETVSLFPLGSYVKTNDQRVGRVIRANRSSYTRPIVELWTSGSTETSIVDLQQTPDLRITPLAGLA</sequence>
<name>A0A518DZA7_9BACT</name>
<gene>
    <name evidence="2" type="primary">rpfG_5</name>
    <name evidence="2" type="ORF">Pla8534_50230</name>
</gene>
<dbReference type="Proteomes" id="UP000317648">
    <property type="component" value="Chromosome"/>
</dbReference>
<dbReference type="AlphaFoldDB" id="A0A518DZA7"/>
<dbReference type="OrthoDB" id="9759601at2"/>
<feature type="domain" description="HD-GYP" evidence="1">
    <location>
        <begin position="171"/>
        <end position="369"/>
    </location>
</feature>
<reference evidence="2 3" key="1">
    <citation type="submission" date="2019-02" db="EMBL/GenBank/DDBJ databases">
        <title>Deep-cultivation of Planctomycetes and their phenomic and genomic characterization uncovers novel biology.</title>
        <authorList>
            <person name="Wiegand S."/>
            <person name="Jogler M."/>
            <person name="Boedeker C."/>
            <person name="Pinto D."/>
            <person name="Vollmers J."/>
            <person name="Rivas-Marin E."/>
            <person name="Kohn T."/>
            <person name="Peeters S.H."/>
            <person name="Heuer A."/>
            <person name="Rast P."/>
            <person name="Oberbeckmann S."/>
            <person name="Bunk B."/>
            <person name="Jeske O."/>
            <person name="Meyerdierks A."/>
            <person name="Storesund J.E."/>
            <person name="Kallscheuer N."/>
            <person name="Luecker S."/>
            <person name="Lage O.M."/>
            <person name="Pohl T."/>
            <person name="Merkel B.J."/>
            <person name="Hornburger P."/>
            <person name="Mueller R.-W."/>
            <person name="Bruemmer F."/>
            <person name="Labrenz M."/>
            <person name="Spormann A.M."/>
            <person name="Op den Camp H."/>
            <person name="Overmann J."/>
            <person name="Amann R."/>
            <person name="Jetten M.S.M."/>
            <person name="Mascher T."/>
            <person name="Medema M.H."/>
            <person name="Devos D.P."/>
            <person name="Kaster A.-K."/>
            <person name="Ovreas L."/>
            <person name="Rohde M."/>
            <person name="Galperin M.Y."/>
            <person name="Jogler C."/>
        </authorList>
    </citation>
    <scope>NUCLEOTIDE SEQUENCE [LARGE SCALE GENOMIC DNA]</scope>
    <source>
        <strain evidence="2 3">Pla85_3_4</strain>
    </source>
</reference>
<dbReference type="InterPro" id="IPR003607">
    <property type="entry name" value="HD/PDEase_dom"/>
</dbReference>
<organism evidence="2 3">
    <name type="scientific">Lignipirellula cremea</name>
    <dbReference type="NCBI Taxonomy" id="2528010"/>
    <lineage>
        <taxon>Bacteria</taxon>
        <taxon>Pseudomonadati</taxon>
        <taxon>Planctomycetota</taxon>
        <taxon>Planctomycetia</taxon>
        <taxon>Pirellulales</taxon>
        <taxon>Pirellulaceae</taxon>
        <taxon>Lignipirellula</taxon>
    </lineage>
</organism>
<dbReference type="KEGG" id="lcre:Pla8534_50230"/>
<accession>A0A518DZA7</accession>
<dbReference type="CDD" id="cd00077">
    <property type="entry name" value="HDc"/>
    <property type="match status" value="1"/>
</dbReference>
<evidence type="ECO:0000259" key="1">
    <source>
        <dbReference type="PROSITE" id="PS51832"/>
    </source>
</evidence>
<dbReference type="EC" id="3.1.4.52" evidence="2"/>
<dbReference type="PROSITE" id="PS51832">
    <property type="entry name" value="HD_GYP"/>
    <property type="match status" value="1"/>
</dbReference>
<protein>
    <submittedName>
        <fullName evidence="2">Cyclic di-GMP phosphodiesterase response regulator RpfG</fullName>
        <ecNumber evidence="2">3.1.4.52</ecNumber>
    </submittedName>
</protein>
<keyword evidence="2" id="KW-0378">Hydrolase</keyword>
<proteinExistence type="predicted"/>
<dbReference type="GO" id="GO:0071111">
    <property type="term" value="F:cyclic-guanylate-specific phosphodiesterase activity"/>
    <property type="evidence" value="ECO:0007669"/>
    <property type="project" value="UniProtKB-EC"/>
</dbReference>
<dbReference type="PANTHER" id="PTHR43155">
    <property type="entry name" value="CYCLIC DI-GMP PHOSPHODIESTERASE PA4108-RELATED"/>
    <property type="match status" value="1"/>
</dbReference>
<dbReference type="Gene3D" id="1.10.3210.10">
    <property type="entry name" value="Hypothetical protein af1432"/>
    <property type="match status" value="1"/>
</dbReference>